<feature type="compositionally biased region" description="Basic and acidic residues" evidence="1">
    <location>
        <begin position="97"/>
        <end position="117"/>
    </location>
</feature>
<keyword evidence="2" id="KW-0472">Membrane</keyword>
<evidence type="ECO:0000256" key="1">
    <source>
        <dbReference type="SAM" id="MobiDB-lite"/>
    </source>
</evidence>
<evidence type="ECO:0000256" key="2">
    <source>
        <dbReference type="SAM" id="Phobius"/>
    </source>
</evidence>
<feature type="transmembrane region" description="Helical" evidence="2">
    <location>
        <begin position="139"/>
        <end position="162"/>
    </location>
</feature>
<evidence type="ECO:0000313" key="4">
    <source>
        <dbReference type="Proteomes" id="UP000319004"/>
    </source>
</evidence>
<feature type="region of interest" description="Disordered" evidence="1">
    <location>
        <begin position="97"/>
        <end position="121"/>
    </location>
</feature>
<name>A0A518HNX9_9BACT</name>
<reference evidence="3 4" key="1">
    <citation type="submission" date="2019-03" db="EMBL/GenBank/DDBJ databases">
        <title>Deep-cultivation of Planctomycetes and their phenomic and genomic characterization uncovers novel biology.</title>
        <authorList>
            <person name="Wiegand S."/>
            <person name="Jogler M."/>
            <person name="Boedeker C."/>
            <person name="Pinto D."/>
            <person name="Vollmers J."/>
            <person name="Rivas-Marin E."/>
            <person name="Kohn T."/>
            <person name="Peeters S.H."/>
            <person name="Heuer A."/>
            <person name="Rast P."/>
            <person name="Oberbeckmann S."/>
            <person name="Bunk B."/>
            <person name="Jeske O."/>
            <person name="Meyerdierks A."/>
            <person name="Storesund J.E."/>
            <person name="Kallscheuer N."/>
            <person name="Luecker S."/>
            <person name="Lage O.M."/>
            <person name="Pohl T."/>
            <person name="Merkel B.J."/>
            <person name="Hornburger P."/>
            <person name="Mueller R.-W."/>
            <person name="Bruemmer F."/>
            <person name="Labrenz M."/>
            <person name="Spormann A.M."/>
            <person name="Op den Camp H."/>
            <person name="Overmann J."/>
            <person name="Amann R."/>
            <person name="Jetten M.S.M."/>
            <person name="Mascher T."/>
            <person name="Medema M.H."/>
            <person name="Devos D.P."/>
            <person name="Kaster A.-K."/>
            <person name="Ovreas L."/>
            <person name="Rohde M."/>
            <person name="Galperin M.Y."/>
            <person name="Jogler C."/>
        </authorList>
    </citation>
    <scope>NUCLEOTIDE SEQUENCE [LARGE SCALE GENOMIC DNA]</scope>
    <source>
        <strain evidence="3 4">Enr13</strain>
    </source>
</reference>
<evidence type="ECO:0000313" key="3">
    <source>
        <dbReference type="EMBL" id="QDV42531.1"/>
    </source>
</evidence>
<proteinExistence type="predicted"/>
<dbReference type="Proteomes" id="UP000319004">
    <property type="component" value="Chromosome"/>
</dbReference>
<dbReference type="EMBL" id="CP037423">
    <property type="protein sequence ID" value="QDV42531.1"/>
    <property type="molecule type" value="Genomic_DNA"/>
</dbReference>
<dbReference type="AlphaFoldDB" id="A0A518HNX9"/>
<dbReference type="KEGG" id="snep:Enr13x_23790"/>
<keyword evidence="2" id="KW-0812">Transmembrane</keyword>
<keyword evidence="4" id="KW-1185">Reference proteome</keyword>
<keyword evidence="2" id="KW-1133">Transmembrane helix</keyword>
<sequence length="257" mass="27859">MSRGSTEGFAAHDNSPEFLRVVNFGVQGAPSAVVMTQQAIKEFDTAIEFQCELSYTETELNELADSPDHELDAFADACVEAKTPAICREARSAVPDVDEHHRELKHRNTETEAERKAYGGHKRRPYVSKSAFKGRTAGLLLVVWLTLAVIAVIGTGCEVLGYTAMVQSGTLLEQSDPASPTGILEPSFSKAFSFCFAAIFGSLAGIEFVAKLSPSESRRRFNQVLGASLLVFAQIAVWLSAYFVTGPQEVFEIAGVT</sequence>
<protein>
    <submittedName>
        <fullName evidence="3">Uncharacterized protein</fullName>
    </submittedName>
</protein>
<organism evidence="3 4">
    <name type="scientific">Stieleria neptunia</name>
    <dbReference type="NCBI Taxonomy" id="2527979"/>
    <lineage>
        <taxon>Bacteria</taxon>
        <taxon>Pseudomonadati</taxon>
        <taxon>Planctomycetota</taxon>
        <taxon>Planctomycetia</taxon>
        <taxon>Pirellulales</taxon>
        <taxon>Pirellulaceae</taxon>
        <taxon>Stieleria</taxon>
    </lineage>
</organism>
<feature type="transmembrane region" description="Helical" evidence="2">
    <location>
        <begin position="191"/>
        <end position="212"/>
    </location>
</feature>
<gene>
    <name evidence="3" type="ORF">Enr13x_23790</name>
</gene>
<accession>A0A518HNX9</accession>
<feature type="transmembrane region" description="Helical" evidence="2">
    <location>
        <begin position="224"/>
        <end position="244"/>
    </location>
</feature>